<dbReference type="GO" id="GO:0005783">
    <property type="term" value="C:endoplasmic reticulum"/>
    <property type="evidence" value="ECO:0007669"/>
    <property type="project" value="TreeGrafter"/>
</dbReference>
<evidence type="ECO:0000313" key="10">
    <source>
        <dbReference type="EMBL" id="OLQ04508.1"/>
    </source>
</evidence>
<dbReference type="EMBL" id="LSRX01000209">
    <property type="protein sequence ID" value="OLQ04508.1"/>
    <property type="molecule type" value="Genomic_DNA"/>
</dbReference>
<gene>
    <name evidence="10" type="ORF">AK812_SmicGene12437</name>
</gene>
<dbReference type="OrthoDB" id="6781668at2759"/>
<keyword evidence="5 7" id="KW-0472">Membrane</keyword>
<dbReference type="GO" id="GO:0005794">
    <property type="term" value="C:Golgi apparatus"/>
    <property type="evidence" value="ECO:0007669"/>
    <property type="project" value="TreeGrafter"/>
</dbReference>
<comment type="catalytic activity">
    <reaction evidence="7">
        <text>L-cysteinyl-[protein] + hexadecanoyl-CoA = S-hexadecanoyl-L-cysteinyl-[protein] + CoA</text>
        <dbReference type="Rhea" id="RHEA:36683"/>
        <dbReference type="Rhea" id="RHEA-COMP:10131"/>
        <dbReference type="Rhea" id="RHEA-COMP:11032"/>
        <dbReference type="ChEBI" id="CHEBI:29950"/>
        <dbReference type="ChEBI" id="CHEBI:57287"/>
        <dbReference type="ChEBI" id="CHEBI:57379"/>
        <dbReference type="ChEBI" id="CHEBI:74151"/>
        <dbReference type="EC" id="2.3.1.225"/>
    </reaction>
</comment>
<organism evidence="10 11">
    <name type="scientific">Symbiodinium microadriaticum</name>
    <name type="common">Dinoflagellate</name>
    <name type="synonym">Zooxanthella microadriatica</name>
    <dbReference type="NCBI Taxonomy" id="2951"/>
    <lineage>
        <taxon>Eukaryota</taxon>
        <taxon>Sar</taxon>
        <taxon>Alveolata</taxon>
        <taxon>Dinophyceae</taxon>
        <taxon>Suessiales</taxon>
        <taxon>Symbiodiniaceae</taxon>
        <taxon>Symbiodinium</taxon>
    </lineage>
</organism>
<reference evidence="10 11" key="1">
    <citation type="submission" date="2016-02" db="EMBL/GenBank/DDBJ databases">
        <title>Genome analysis of coral dinoflagellate symbionts highlights evolutionary adaptations to a symbiotic lifestyle.</title>
        <authorList>
            <person name="Aranda M."/>
            <person name="Li Y."/>
            <person name="Liew Y.J."/>
            <person name="Baumgarten S."/>
            <person name="Simakov O."/>
            <person name="Wilson M."/>
            <person name="Piel J."/>
            <person name="Ashoor H."/>
            <person name="Bougouffa S."/>
            <person name="Bajic V.B."/>
            <person name="Ryu T."/>
            <person name="Ravasi T."/>
            <person name="Bayer T."/>
            <person name="Micklem G."/>
            <person name="Kim H."/>
            <person name="Bhak J."/>
            <person name="Lajeunesse T.C."/>
            <person name="Voolstra C.R."/>
        </authorList>
    </citation>
    <scope>NUCLEOTIDE SEQUENCE [LARGE SCALE GENOMIC DNA]</scope>
    <source>
        <strain evidence="10 11">CCMP2467</strain>
    </source>
</reference>
<feature type="domain" description="Palmitoyltransferase DHHC" evidence="9">
    <location>
        <begin position="219"/>
        <end position="329"/>
    </location>
</feature>
<dbReference type="OMA" id="WNCTIFL"/>
<dbReference type="InterPro" id="IPR001594">
    <property type="entry name" value="Palmitoyltrfase_DHHC"/>
</dbReference>
<feature type="transmembrane region" description="Helical" evidence="7">
    <location>
        <begin position="178"/>
        <end position="199"/>
    </location>
</feature>
<dbReference type="Proteomes" id="UP000186817">
    <property type="component" value="Unassembled WGS sequence"/>
</dbReference>
<evidence type="ECO:0000256" key="1">
    <source>
        <dbReference type="ARBA" id="ARBA00004141"/>
    </source>
</evidence>
<keyword evidence="11" id="KW-1185">Reference proteome</keyword>
<sequence length="398" mass="44345">MPVAGHPFREVHSPRLLNRCDAQTTRRLVDQEAGHVKNMDLDKLDSCGEDYLVSIASNAMLLQGRVRGDAYGPYVVQNYKPVQSSFAIQVPVVQQMMPKVPIVGPGGKRSADKEACHDPEEACDENKFGEDSKGPGASSECWKPVLPAALSLSTLLGAVAVSMVHIPMLTELTGWNCTIFLTIEAIIFGPTLLCMLWVARSDPGQITPESIKDEGAELPKRTHKSWLYPEPIRRYDHYCRWLQNVVGLMNHREFMAMLIGLTLIAVLGVVIDPCLAAFAYEQAGFQIVRDVILALHWTYSLILLYLEGQIFKIHVGLVSRNETAHEWKQNIHYVAHNTSKGSNVPVESLSDSDEYNDLLDNGGFVYSPEANPLDKGCRTNCFNFWCEPRYPPGVKGDF</sequence>
<dbReference type="Pfam" id="PF01529">
    <property type="entry name" value="DHHC"/>
    <property type="match status" value="1"/>
</dbReference>
<dbReference type="AlphaFoldDB" id="A0A1Q9EAS9"/>
<dbReference type="InterPro" id="IPR039859">
    <property type="entry name" value="PFA4/ZDH16/20/ERF2-like"/>
</dbReference>
<evidence type="ECO:0000256" key="3">
    <source>
        <dbReference type="ARBA" id="ARBA00022692"/>
    </source>
</evidence>
<dbReference type="GO" id="GO:0019706">
    <property type="term" value="F:protein-cysteine S-palmitoyltransferase activity"/>
    <property type="evidence" value="ECO:0007669"/>
    <property type="project" value="UniProtKB-EC"/>
</dbReference>
<feature type="transmembrane region" description="Helical" evidence="7">
    <location>
        <begin position="286"/>
        <end position="306"/>
    </location>
</feature>
<evidence type="ECO:0000256" key="7">
    <source>
        <dbReference type="RuleBase" id="RU079119"/>
    </source>
</evidence>
<evidence type="ECO:0000256" key="4">
    <source>
        <dbReference type="ARBA" id="ARBA00022989"/>
    </source>
</evidence>
<comment type="similarity">
    <text evidence="7">Belongs to the DHHC palmitoyltransferase family.</text>
</comment>
<comment type="caution">
    <text evidence="10">The sequence shown here is derived from an EMBL/GenBank/DDBJ whole genome shotgun (WGS) entry which is preliminary data.</text>
</comment>
<dbReference type="PANTHER" id="PTHR22883">
    <property type="entry name" value="ZINC FINGER DHHC DOMAIN CONTAINING PROTEIN"/>
    <property type="match status" value="1"/>
</dbReference>
<evidence type="ECO:0000259" key="9">
    <source>
        <dbReference type="Pfam" id="PF01529"/>
    </source>
</evidence>
<accession>A0A1Q9EAS9</accession>
<keyword evidence="4 7" id="KW-1133">Transmembrane helix</keyword>
<evidence type="ECO:0000256" key="5">
    <source>
        <dbReference type="ARBA" id="ARBA00023136"/>
    </source>
</evidence>
<protein>
    <recommendedName>
        <fullName evidence="7">Palmitoyltransferase</fullName>
        <ecNumber evidence="7">2.3.1.225</ecNumber>
    </recommendedName>
</protein>
<proteinExistence type="inferred from homology"/>
<keyword evidence="6 7" id="KW-0012">Acyltransferase</keyword>
<dbReference type="EC" id="2.3.1.225" evidence="7"/>
<evidence type="ECO:0000256" key="6">
    <source>
        <dbReference type="ARBA" id="ARBA00023315"/>
    </source>
</evidence>
<feature type="transmembrane region" description="Helical" evidence="7">
    <location>
        <begin position="258"/>
        <end position="280"/>
    </location>
</feature>
<name>A0A1Q9EAS9_SYMMI</name>
<feature type="region of interest" description="Disordered" evidence="8">
    <location>
        <begin position="104"/>
        <end position="135"/>
    </location>
</feature>
<feature type="transmembrane region" description="Helical" evidence="7">
    <location>
        <begin position="145"/>
        <end position="166"/>
    </location>
</feature>
<dbReference type="GO" id="GO:0016020">
    <property type="term" value="C:membrane"/>
    <property type="evidence" value="ECO:0007669"/>
    <property type="project" value="UniProtKB-SubCell"/>
</dbReference>
<evidence type="ECO:0000313" key="11">
    <source>
        <dbReference type="Proteomes" id="UP000186817"/>
    </source>
</evidence>
<comment type="subcellular location">
    <subcellularLocation>
        <location evidence="1">Membrane</location>
        <topology evidence="1">Multi-pass membrane protein</topology>
    </subcellularLocation>
</comment>
<feature type="compositionally biased region" description="Basic and acidic residues" evidence="8">
    <location>
        <begin position="109"/>
        <end position="133"/>
    </location>
</feature>
<dbReference type="GO" id="GO:0006612">
    <property type="term" value="P:protein targeting to membrane"/>
    <property type="evidence" value="ECO:0007669"/>
    <property type="project" value="TreeGrafter"/>
</dbReference>
<dbReference type="PROSITE" id="PS50216">
    <property type="entry name" value="DHHC"/>
    <property type="match status" value="1"/>
</dbReference>
<evidence type="ECO:0000256" key="8">
    <source>
        <dbReference type="SAM" id="MobiDB-lite"/>
    </source>
</evidence>
<evidence type="ECO:0000256" key="2">
    <source>
        <dbReference type="ARBA" id="ARBA00022679"/>
    </source>
</evidence>
<keyword evidence="2 7" id="KW-0808">Transferase</keyword>
<keyword evidence="3 7" id="KW-0812">Transmembrane</keyword>
<comment type="domain">
    <text evidence="7">The DHHC domain is required for palmitoyltransferase activity.</text>
</comment>